<dbReference type="AlphaFoldDB" id="A0AAD5E7P1"/>
<evidence type="ECO:0000256" key="3">
    <source>
        <dbReference type="SAM" id="MobiDB-lite"/>
    </source>
</evidence>
<organism evidence="5 6">
    <name type="scientific">Umbelopsis ramanniana AG</name>
    <dbReference type="NCBI Taxonomy" id="1314678"/>
    <lineage>
        <taxon>Eukaryota</taxon>
        <taxon>Fungi</taxon>
        <taxon>Fungi incertae sedis</taxon>
        <taxon>Mucoromycota</taxon>
        <taxon>Mucoromycotina</taxon>
        <taxon>Umbelopsidomycetes</taxon>
        <taxon>Umbelopsidales</taxon>
        <taxon>Umbelopsidaceae</taxon>
        <taxon>Umbelopsis</taxon>
    </lineage>
</organism>
<sequence>MSEAEHPNMLLPPGKIISHTNCTIPNNAARPLSVMVLGKPGEGKSSLLNGILGEQAFQAKLSVAQEVTKHVSCKEGFWLGGETDIPIRCIDTPPISGRLDDTSRISKECERMLEMTLPGIDAFLVVIKMTRYRFDASLESTLRVYESMFSRRFWENVILVFSHADLESVFDSDDEPPPGEAYAKSIATAFNLPHPIPYCYASIGRNRGRRLAADTRTMDDMRKQTQADYMDTLLELIQSHEQMPYTPSHFHDYVQIHGGLPLDYTASVVLPRAQQAERLIMNRKDSLTSPRLLHTYSNPHEQRSASLSHLPDYSRSNREPPMMRRDAAKRGRPPSTYSWASSKNDLPPSDESKCIIS</sequence>
<feature type="domain" description="AIG1-type G" evidence="4">
    <location>
        <begin position="29"/>
        <end position="254"/>
    </location>
</feature>
<dbReference type="GeneID" id="75915436"/>
<keyword evidence="1" id="KW-0547">Nucleotide-binding</keyword>
<feature type="compositionally biased region" description="Polar residues" evidence="3">
    <location>
        <begin position="295"/>
        <end position="307"/>
    </location>
</feature>
<dbReference type="GO" id="GO:0005525">
    <property type="term" value="F:GTP binding"/>
    <property type="evidence" value="ECO:0007669"/>
    <property type="project" value="UniProtKB-KW"/>
</dbReference>
<dbReference type="PROSITE" id="PS51720">
    <property type="entry name" value="G_AIG1"/>
    <property type="match status" value="1"/>
</dbReference>
<evidence type="ECO:0000256" key="2">
    <source>
        <dbReference type="ARBA" id="ARBA00023134"/>
    </source>
</evidence>
<evidence type="ECO:0000313" key="6">
    <source>
        <dbReference type="Proteomes" id="UP001206595"/>
    </source>
</evidence>
<keyword evidence="2" id="KW-0342">GTP-binding</keyword>
<evidence type="ECO:0000313" key="5">
    <source>
        <dbReference type="EMBL" id="KAI8578379.1"/>
    </source>
</evidence>
<dbReference type="EMBL" id="MU620930">
    <property type="protein sequence ID" value="KAI8578379.1"/>
    <property type="molecule type" value="Genomic_DNA"/>
</dbReference>
<dbReference type="PANTHER" id="PTHR10903">
    <property type="entry name" value="GTPASE, IMAP FAMILY MEMBER-RELATED"/>
    <property type="match status" value="1"/>
</dbReference>
<accession>A0AAD5E7P1</accession>
<keyword evidence="6" id="KW-1185">Reference proteome</keyword>
<dbReference type="PANTHER" id="PTHR10903:SF184">
    <property type="entry name" value="GTP-BINDING PROTEIN A"/>
    <property type="match status" value="1"/>
</dbReference>
<gene>
    <name evidence="5" type="ORF">K450DRAFT_247611</name>
</gene>
<dbReference type="Gene3D" id="3.40.50.300">
    <property type="entry name" value="P-loop containing nucleotide triphosphate hydrolases"/>
    <property type="match status" value="1"/>
</dbReference>
<dbReference type="InterPro" id="IPR027417">
    <property type="entry name" value="P-loop_NTPase"/>
</dbReference>
<reference evidence="5" key="1">
    <citation type="submission" date="2021-06" db="EMBL/GenBank/DDBJ databases">
        <authorList>
            <consortium name="DOE Joint Genome Institute"/>
            <person name="Mondo S.J."/>
            <person name="Amses K.R."/>
            <person name="Simmons D.R."/>
            <person name="Longcore J.E."/>
            <person name="Seto K."/>
            <person name="Alves G.H."/>
            <person name="Bonds A.E."/>
            <person name="Quandt C.A."/>
            <person name="Davis W.J."/>
            <person name="Chang Y."/>
            <person name="Letcher P.M."/>
            <person name="Powell M.J."/>
            <person name="Kuo A."/>
            <person name="Labutti K."/>
            <person name="Pangilinan J."/>
            <person name="Andreopoulos W."/>
            <person name="Tritt A."/>
            <person name="Riley R."/>
            <person name="Hundley H."/>
            <person name="Johnson J."/>
            <person name="Lipzen A."/>
            <person name="Barry K."/>
            <person name="Berbee M.L."/>
            <person name="Buchler N.E."/>
            <person name="Grigoriev I.V."/>
            <person name="Spatafora J.W."/>
            <person name="Stajich J.E."/>
            <person name="James T.Y."/>
        </authorList>
    </citation>
    <scope>NUCLEOTIDE SEQUENCE</scope>
    <source>
        <strain evidence="5">AG</strain>
    </source>
</reference>
<feature type="region of interest" description="Disordered" evidence="3">
    <location>
        <begin position="290"/>
        <end position="357"/>
    </location>
</feature>
<protein>
    <recommendedName>
        <fullName evidence="4">AIG1-type G domain-containing protein</fullName>
    </recommendedName>
</protein>
<evidence type="ECO:0000256" key="1">
    <source>
        <dbReference type="ARBA" id="ARBA00022741"/>
    </source>
</evidence>
<proteinExistence type="predicted"/>
<dbReference type="InterPro" id="IPR006703">
    <property type="entry name" value="G_AIG1"/>
</dbReference>
<dbReference type="Proteomes" id="UP001206595">
    <property type="component" value="Unassembled WGS sequence"/>
</dbReference>
<feature type="compositionally biased region" description="Basic and acidic residues" evidence="3">
    <location>
        <begin position="315"/>
        <end position="329"/>
    </location>
</feature>
<dbReference type="Pfam" id="PF04548">
    <property type="entry name" value="AIG1"/>
    <property type="match status" value="1"/>
</dbReference>
<dbReference type="InterPro" id="IPR045058">
    <property type="entry name" value="GIMA/IAN/Toc"/>
</dbReference>
<evidence type="ECO:0000259" key="4">
    <source>
        <dbReference type="PROSITE" id="PS51720"/>
    </source>
</evidence>
<dbReference type="SUPFAM" id="SSF52540">
    <property type="entry name" value="P-loop containing nucleoside triphosphate hydrolases"/>
    <property type="match status" value="1"/>
</dbReference>
<feature type="compositionally biased region" description="Polar residues" evidence="3">
    <location>
        <begin position="335"/>
        <end position="344"/>
    </location>
</feature>
<reference evidence="5" key="2">
    <citation type="journal article" date="2022" name="Proc. Natl. Acad. Sci. U.S.A.">
        <title>Diploid-dominant life cycles characterize the early evolution of Fungi.</title>
        <authorList>
            <person name="Amses K.R."/>
            <person name="Simmons D.R."/>
            <person name="Longcore J.E."/>
            <person name="Mondo S.J."/>
            <person name="Seto K."/>
            <person name="Jeronimo G.H."/>
            <person name="Bonds A.E."/>
            <person name="Quandt C.A."/>
            <person name="Davis W.J."/>
            <person name="Chang Y."/>
            <person name="Federici B.A."/>
            <person name="Kuo A."/>
            <person name="LaButti K."/>
            <person name="Pangilinan J."/>
            <person name="Andreopoulos W."/>
            <person name="Tritt A."/>
            <person name="Riley R."/>
            <person name="Hundley H."/>
            <person name="Johnson J."/>
            <person name="Lipzen A."/>
            <person name="Barry K."/>
            <person name="Lang B.F."/>
            <person name="Cuomo C.A."/>
            <person name="Buchler N.E."/>
            <person name="Grigoriev I.V."/>
            <person name="Spatafora J.W."/>
            <person name="Stajich J.E."/>
            <person name="James T.Y."/>
        </authorList>
    </citation>
    <scope>NUCLEOTIDE SEQUENCE</scope>
    <source>
        <strain evidence="5">AG</strain>
    </source>
</reference>
<comment type="caution">
    <text evidence="5">The sequence shown here is derived from an EMBL/GenBank/DDBJ whole genome shotgun (WGS) entry which is preliminary data.</text>
</comment>
<name>A0AAD5E7P1_UMBRA</name>
<dbReference type="RefSeq" id="XP_051443383.1">
    <property type="nucleotide sequence ID" value="XM_051590092.1"/>
</dbReference>